<feature type="domain" description="Helicase ATP-binding" evidence="9">
    <location>
        <begin position="32"/>
        <end position="206"/>
    </location>
</feature>
<dbReference type="PROSITE" id="PS00039">
    <property type="entry name" value="DEAD_ATP_HELICASE"/>
    <property type="match status" value="1"/>
</dbReference>
<dbReference type="InterPro" id="IPR000629">
    <property type="entry name" value="RNA-helicase_DEAD-box_CS"/>
</dbReference>
<dbReference type="Pfam" id="PF00270">
    <property type="entry name" value="DEAD"/>
    <property type="match status" value="1"/>
</dbReference>
<dbReference type="SMART" id="SM00487">
    <property type="entry name" value="DEXDc"/>
    <property type="match status" value="1"/>
</dbReference>
<evidence type="ECO:0000256" key="1">
    <source>
        <dbReference type="ARBA" id="ARBA00022741"/>
    </source>
</evidence>
<comment type="similarity">
    <text evidence="5 7">Belongs to the DEAD box helicase family.</text>
</comment>
<gene>
    <name evidence="12" type="ORF">R0137_13820</name>
</gene>
<dbReference type="PROSITE" id="PS51194">
    <property type="entry name" value="HELICASE_CTER"/>
    <property type="match status" value="1"/>
</dbReference>
<dbReference type="RefSeq" id="WP_407326997.1">
    <property type="nucleotide sequence ID" value="NZ_CP136865.1"/>
</dbReference>
<dbReference type="SMART" id="SM00490">
    <property type="entry name" value="HELICc"/>
    <property type="match status" value="1"/>
</dbReference>
<evidence type="ECO:0000256" key="5">
    <source>
        <dbReference type="ARBA" id="ARBA00038437"/>
    </source>
</evidence>
<evidence type="ECO:0000256" key="4">
    <source>
        <dbReference type="ARBA" id="ARBA00022840"/>
    </source>
</evidence>
<dbReference type="PROSITE" id="PS51192">
    <property type="entry name" value="HELICASE_ATP_BIND_1"/>
    <property type="match status" value="1"/>
</dbReference>
<feature type="compositionally biased region" description="Low complexity" evidence="8">
    <location>
        <begin position="415"/>
        <end position="424"/>
    </location>
</feature>
<feature type="short sequence motif" description="Q motif" evidence="6">
    <location>
        <begin position="1"/>
        <end position="29"/>
    </location>
</feature>
<dbReference type="InterPro" id="IPR014001">
    <property type="entry name" value="Helicase_ATP-bd"/>
</dbReference>
<protein>
    <submittedName>
        <fullName evidence="12">DEAD/DEAH box helicase</fullName>
    </submittedName>
</protein>
<reference evidence="12 13" key="1">
    <citation type="submission" date="2023-10" db="EMBL/GenBank/DDBJ databases">
        <title>Two novel species belonging to the OM43/NOR5 clade.</title>
        <authorList>
            <person name="Park M."/>
        </authorList>
    </citation>
    <scope>NUCLEOTIDE SEQUENCE [LARGE SCALE GENOMIC DNA]</scope>
    <source>
        <strain evidence="12 13">IMCC45268</strain>
    </source>
</reference>
<dbReference type="InterPro" id="IPR001650">
    <property type="entry name" value="Helicase_C-like"/>
</dbReference>
<dbReference type="InterPro" id="IPR011545">
    <property type="entry name" value="DEAD/DEAH_box_helicase_dom"/>
</dbReference>
<name>A0ABZ0IB67_9GAMM</name>
<keyword evidence="13" id="KW-1185">Reference proteome</keyword>
<evidence type="ECO:0000259" key="9">
    <source>
        <dbReference type="PROSITE" id="PS51192"/>
    </source>
</evidence>
<dbReference type="PANTHER" id="PTHR47959:SF13">
    <property type="entry name" value="ATP-DEPENDENT RNA HELICASE RHLE"/>
    <property type="match status" value="1"/>
</dbReference>
<evidence type="ECO:0000256" key="3">
    <source>
        <dbReference type="ARBA" id="ARBA00022806"/>
    </source>
</evidence>
<feature type="domain" description="DEAD-box RNA helicase Q" evidence="11">
    <location>
        <begin position="1"/>
        <end position="29"/>
    </location>
</feature>
<evidence type="ECO:0000256" key="6">
    <source>
        <dbReference type="PROSITE-ProRule" id="PRU00552"/>
    </source>
</evidence>
<evidence type="ECO:0000259" key="11">
    <source>
        <dbReference type="PROSITE" id="PS51195"/>
    </source>
</evidence>
<evidence type="ECO:0000256" key="7">
    <source>
        <dbReference type="RuleBase" id="RU000492"/>
    </source>
</evidence>
<dbReference type="Proteomes" id="UP001626549">
    <property type="component" value="Chromosome"/>
</dbReference>
<dbReference type="PROSITE" id="PS51195">
    <property type="entry name" value="Q_MOTIF"/>
    <property type="match status" value="1"/>
</dbReference>
<dbReference type="EMBL" id="CP136865">
    <property type="protein sequence ID" value="WOJ96317.1"/>
    <property type="molecule type" value="Genomic_DNA"/>
</dbReference>
<evidence type="ECO:0000256" key="8">
    <source>
        <dbReference type="SAM" id="MobiDB-lite"/>
    </source>
</evidence>
<dbReference type="InterPro" id="IPR044742">
    <property type="entry name" value="DEAD/DEAH_RhlB"/>
</dbReference>
<evidence type="ECO:0000256" key="2">
    <source>
        <dbReference type="ARBA" id="ARBA00022801"/>
    </source>
</evidence>
<dbReference type="CDD" id="cd18787">
    <property type="entry name" value="SF2_C_DEAD"/>
    <property type="match status" value="1"/>
</dbReference>
<organism evidence="12 13">
    <name type="scientific">Congregibacter brevis</name>
    <dbReference type="NCBI Taxonomy" id="3081201"/>
    <lineage>
        <taxon>Bacteria</taxon>
        <taxon>Pseudomonadati</taxon>
        <taxon>Pseudomonadota</taxon>
        <taxon>Gammaproteobacteria</taxon>
        <taxon>Cellvibrionales</taxon>
        <taxon>Halieaceae</taxon>
        <taxon>Congregibacter</taxon>
    </lineage>
</organism>
<sequence length="434" mass="46993">MDFEALGLSPDLVKAVTNRGYTEPTPIQSKAIPLVLDGCDVLAAAQTGTGKTAAFVLPILQRLAFVGGARSRQVRTLVLTPTRELASQIHQSVLDYGQYLDLRSAVVFGGVKADPQIAALKQGVDVLIATPGRLLDLAQQGMVDFSALEVLVLDEADRMLDMGFIHDIRRIIDMLPVNRQTLMFSATFSKDIRSLAASYLVDPESVDVAPANSATELVEQMAYPVDRERKSELLIHLLRDGQWSQALVFCRTKHGANRLAKKVVSAGFAAAPIHGNKSQNARQRALDTFKSGELQLLIATDIAARGLDIEQLPEVVNFDLPSVPEDYVHRIGRTGRAGSTGRSHSLVSAEDEPLLRAIERLIRRDIPRVQVPGFEPSDTPPSPDTAQRRSPRSSDARSKSQRAAAGSRRRGDTGGASSARGGRVSVRKKAASRG</sequence>
<evidence type="ECO:0000313" key="13">
    <source>
        <dbReference type="Proteomes" id="UP001626549"/>
    </source>
</evidence>
<proteinExistence type="inferred from homology"/>
<feature type="region of interest" description="Disordered" evidence="8">
    <location>
        <begin position="369"/>
        <end position="434"/>
    </location>
</feature>
<dbReference type="CDD" id="cd00268">
    <property type="entry name" value="DEADc"/>
    <property type="match status" value="1"/>
</dbReference>
<keyword evidence="3 7" id="KW-0347">Helicase</keyword>
<dbReference type="InterPro" id="IPR050079">
    <property type="entry name" value="DEAD_box_RNA_helicase"/>
</dbReference>
<keyword evidence="1 7" id="KW-0547">Nucleotide-binding</keyword>
<dbReference type="Pfam" id="PF00271">
    <property type="entry name" value="Helicase_C"/>
    <property type="match status" value="1"/>
</dbReference>
<keyword evidence="2 7" id="KW-0378">Hydrolase</keyword>
<dbReference type="InterPro" id="IPR027417">
    <property type="entry name" value="P-loop_NTPase"/>
</dbReference>
<feature type="compositionally biased region" description="Basic residues" evidence="8">
    <location>
        <begin position="425"/>
        <end position="434"/>
    </location>
</feature>
<dbReference type="Gene3D" id="3.40.50.300">
    <property type="entry name" value="P-loop containing nucleotide triphosphate hydrolases"/>
    <property type="match status" value="2"/>
</dbReference>
<accession>A0ABZ0IB67</accession>
<dbReference type="SUPFAM" id="SSF52540">
    <property type="entry name" value="P-loop containing nucleoside triphosphate hydrolases"/>
    <property type="match status" value="1"/>
</dbReference>
<feature type="domain" description="Helicase C-terminal" evidence="10">
    <location>
        <begin position="217"/>
        <end position="377"/>
    </location>
</feature>
<evidence type="ECO:0000259" key="10">
    <source>
        <dbReference type="PROSITE" id="PS51194"/>
    </source>
</evidence>
<dbReference type="InterPro" id="IPR014014">
    <property type="entry name" value="RNA_helicase_DEAD_Q_motif"/>
</dbReference>
<evidence type="ECO:0000313" key="12">
    <source>
        <dbReference type="EMBL" id="WOJ96317.1"/>
    </source>
</evidence>
<dbReference type="PANTHER" id="PTHR47959">
    <property type="entry name" value="ATP-DEPENDENT RNA HELICASE RHLE-RELATED"/>
    <property type="match status" value="1"/>
</dbReference>
<dbReference type="GO" id="GO:0004386">
    <property type="term" value="F:helicase activity"/>
    <property type="evidence" value="ECO:0007669"/>
    <property type="project" value="UniProtKB-KW"/>
</dbReference>
<keyword evidence="4 7" id="KW-0067">ATP-binding</keyword>